<dbReference type="NCBIfam" id="TIGR01733">
    <property type="entry name" value="AA-adenyl-dom"/>
    <property type="match status" value="1"/>
</dbReference>
<dbReference type="Gene3D" id="3.30.559.30">
    <property type="entry name" value="Nonribosomal peptide synthetase, condensation domain"/>
    <property type="match status" value="1"/>
</dbReference>
<proteinExistence type="predicted"/>
<dbReference type="InterPro" id="IPR020845">
    <property type="entry name" value="AMP-binding_CS"/>
</dbReference>
<dbReference type="RefSeq" id="WP_092313906.1">
    <property type="nucleotide sequence ID" value="NZ_FNTJ01000001.1"/>
</dbReference>
<evidence type="ECO:0000256" key="2">
    <source>
        <dbReference type="ARBA" id="ARBA00022450"/>
    </source>
</evidence>
<gene>
    <name evidence="6" type="ORF">SAMN05216178_2514</name>
</gene>
<dbReference type="InterPro" id="IPR023213">
    <property type="entry name" value="CAT-like_dom_sf"/>
</dbReference>
<keyword evidence="3" id="KW-0597">Phosphoprotein</keyword>
<evidence type="ECO:0000256" key="3">
    <source>
        <dbReference type="ARBA" id="ARBA00022553"/>
    </source>
</evidence>
<dbReference type="Proteomes" id="UP000198982">
    <property type="component" value="Unassembled WGS sequence"/>
</dbReference>
<evidence type="ECO:0000259" key="5">
    <source>
        <dbReference type="PROSITE" id="PS50075"/>
    </source>
</evidence>
<dbReference type="GO" id="GO:0043041">
    <property type="term" value="P:amino acid activation for nonribosomal peptide biosynthetic process"/>
    <property type="evidence" value="ECO:0007669"/>
    <property type="project" value="TreeGrafter"/>
</dbReference>
<dbReference type="InterPro" id="IPR001242">
    <property type="entry name" value="Condensation_dom"/>
</dbReference>
<name>A0A1H4MRS7_9PSED</name>
<comment type="pathway">
    <text evidence="1">Siderophore biosynthesis.</text>
</comment>
<dbReference type="Pfam" id="PF00501">
    <property type="entry name" value="AMP-binding"/>
    <property type="match status" value="1"/>
</dbReference>
<dbReference type="SUPFAM" id="SSF47336">
    <property type="entry name" value="ACP-like"/>
    <property type="match status" value="1"/>
</dbReference>
<dbReference type="Gene3D" id="1.10.1200.10">
    <property type="entry name" value="ACP-like"/>
    <property type="match status" value="1"/>
</dbReference>
<dbReference type="SUPFAM" id="SSF53474">
    <property type="entry name" value="alpha/beta-Hydrolases"/>
    <property type="match status" value="1"/>
</dbReference>
<keyword evidence="4" id="KW-0436">Ligase</keyword>
<dbReference type="Pfam" id="PF00668">
    <property type="entry name" value="Condensation"/>
    <property type="match status" value="1"/>
</dbReference>
<accession>A0A1H4MRS7</accession>
<dbReference type="InterPro" id="IPR045851">
    <property type="entry name" value="AMP-bd_C_sf"/>
</dbReference>
<dbReference type="InterPro" id="IPR042099">
    <property type="entry name" value="ANL_N_sf"/>
</dbReference>
<organism evidence="6 7">
    <name type="scientific">Pseudomonas saponiphila</name>
    <dbReference type="NCBI Taxonomy" id="556534"/>
    <lineage>
        <taxon>Bacteria</taxon>
        <taxon>Pseudomonadati</taxon>
        <taxon>Pseudomonadota</taxon>
        <taxon>Gammaproteobacteria</taxon>
        <taxon>Pseudomonadales</taxon>
        <taxon>Pseudomonadaceae</taxon>
        <taxon>Pseudomonas</taxon>
    </lineage>
</organism>
<dbReference type="GO" id="GO:0031177">
    <property type="term" value="F:phosphopantetheine binding"/>
    <property type="evidence" value="ECO:0007669"/>
    <property type="project" value="InterPro"/>
</dbReference>
<dbReference type="Gene3D" id="3.30.300.30">
    <property type="match status" value="1"/>
</dbReference>
<dbReference type="Pfam" id="PF13193">
    <property type="entry name" value="AMP-binding_C"/>
    <property type="match status" value="1"/>
</dbReference>
<dbReference type="InterPro" id="IPR044894">
    <property type="entry name" value="TubC_N_sf"/>
</dbReference>
<dbReference type="PROSITE" id="PS00455">
    <property type="entry name" value="AMP_BINDING"/>
    <property type="match status" value="1"/>
</dbReference>
<evidence type="ECO:0000313" key="7">
    <source>
        <dbReference type="Proteomes" id="UP000198982"/>
    </source>
</evidence>
<dbReference type="Gene3D" id="3.30.559.10">
    <property type="entry name" value="Chloramphenicol acetyltransferase-like domain"/>
    <property type="match status" value="1"/>
</dbReference>
<dbReference type="InterPro" id="IPR009081">
    <property type="entry name" value="PP-bd_ACP"/>
</dbReference>
<dbReference type="InterPro" id="IPR001031">
    <property type="entry name" value="Thioesterase"/>
</dbReference>
<dbReference type="PANTHER" id="PTHR45527:SF10">
    <property type="entry name" value="PYOCHELIN SYNTHASE PCHF"/>
    <property type="match status" value="1"/>
</dbReference>
<dbReference type="Gene3D" id="3.40.50.1820">
    <property type="entry name" value="alpha/beta hydrolase"/>
    <property type="match status" value="1"/>
</dbReference>
<dbReference type="GO" id="GO:0005737">
    <property type="term" value="C:cytoplasm"/>
    <property type="evidence" value="ECO:0007669"/>
    <property type="project" value="TreeGrafter"/>
</dbReference>
<evidence type="ECO:0000313" key="6">
    <source>
        <dbReference type="EMBL" id="SEB85557.1"/>
    </source>
</evidence>
<dbReference type="GO" id="GO:0044550">
    <property type="term" value="P:secondary metabolite biosynthetic process"/>
    <property type="evidence" value="ECO:0007669"/>
    <property type="project" value="TreeGrafter"/>
</dbReference>
<keyword evidence="7" id="KW-1185">Reference proteome</keyword>
<dbReference type="InterPro" id="IPR000873">
    <property type="entry name" value="AMP-dep_synth/lig_dom"/>
</dbReference>
<evidence type="ECO:0000256" key="1">
    <source>
        <dbReference type="ARBA" id="ARBA00004924"/>
    </source>
</evidence>
<keyword evidence="2" id="KW-0596">Phosphopantetheine</keyword>
<dbReference type="SUPFAM" id="SSF56801">
    <property type="entry name" value="Acetyl-CoA synthetase-like"/>
    <property type="match status" value="1"/>
</dbReference>
<dbReference type="Gene3D" id="3.40.50.12780">
    <property type="entry name" value="N-terminal domain of ligase-like"/>
    <property type="match status" value="1"/>
</dbReference>
<dbReference type="SMART" id="SM00823">
    <property type="entry name" value="PKS_PP"/>
    <property type="match status" value="1"/>
</dbReference>
<dbReference type="PROSITE" id="PS50075">
    <property type="entry name" value="CARRIER"/>
    <property type="match status" value="1"/>
</dbReference>
<dbReference type="InterPro" id="IPR020806">
    <property type="entry name" value="PKS_PP-bd"/>
</dbReference>
<evidence type="ECO:0000256" key="4">
    <source>
        <dbReference type="ARBA" id="ARBA00022598"/>
    </source>
</evidence>
<feature type="domain" description="Carrier" evidence="5">
    <location>
        <begin position="1019"/>
        <end position="1093"/>
    </location>
</feature>
<dbReference type="InterPro" id="IPR010071">
    <property type="entry name" value="AA_adenyl_dom"/>
</dbReference>
<dbReference type="GO" id="GO:0016874">
    <property type="term" value="F:ligase activity"/>
    <property type="evidence" value="ECO:0007669"/>
    <property type="project" value="UniProtKB-KW"/>
</dbReference>
<dbReference type="Pfam" id="PF00550">
    <property type="entry name" value="PP-binding"/>
    <property type="match status" value="1"/>
</dbReference>
<dbReference type="SUPFAM" id="SSF52777">
    <property type="entry name" value="CoA-dependent acyltransferases"/>
    <property type="match status" value="2"/>
</dbReference>
<dbReference type="EMBL" id="FNTJ01000001">
    <property type="protein sequence ID" value="SEB85557.1"/>
    <property type="molecule type" value="Genomic_DNA"/>
</dbReference>
<sequence>MSQAVATLIEHWEQRGVHLYEEAGRLRYRCDEAGLPADIRHSVGQEKHRLLDYLAPPDPLAAPLAGLRQAYWLGEHSAFSQGSAAYLHLVYAGAVPTAAQLQSALARMLVRHPVLGYTLDAHSPRFKPLAAGLPSVEQQPALAGARARHCASLADSAMPIAPLAAEQPLLRLVLVEDHEERCLHVVYRLALFDAPAVQIFINDLLALVTQEADGALPGYAPAALAALSRDRRLARFKARHYWQRKIPQLAAGPDLPLARRSPGTPTAPRFIEHRRILGPQLQQALEAAARRHQVSLNATLLTLFLQTLARWSGKASVTCSVMYNTRAQLEPALASTLGNQADTLLLDLPPQPLAFAACARQVQQDLYAALQHGAYDGVSVVRQWIREHDQRASSAEPPMPYVFSSLLEMDLPAAPLQQTDHAMMTPQIWIDAQAFASADGLCLSWDEREGLFETGLIAQAFEHFHGALERLALQPQSWDLSELPLPQSLLERVDRFNHLQRPLSGQALYQGLLHQAAQRPDAPAVLSDDASLSFAQLLCLASRLASHLNENGVGPSDHVVVRGSRDIGNVVAIYAVLMAGATYVPVSKTSPPRRVHSIINQAAATTVLGDDDGDIAAIIASPVNWSLNYRHWLQSSEARGPAISPAYPAVDTALAYIMFTSGTTGTPKGVAISHRAALNTLQDCRERLAIEPADRLLGVSEFSFDLSVFDLFMPALCGCALILAANGQRSTDPQAWLDAAQRHRASVWNSVPAIMEMALGYARAVDRPDALASVRLWMASGDWIALGLPERLRELAPGSRFMALGGATEAAIWSNCFEVRQVDRQWPSIPYGRPLSNQRFYILDALGRRCPPAVKGMLYIAGEGLAAGYIHDRQRTDQAFFIEPGLQQRVYRTGDMGRLRMDGEIEFLGREDLQVKLNGMRVELAEIEAVLARAPGVQQAATCVDGSGALYGFFVAREPLPSGESVQDFAAQYLNPYMVPVRLFALAQLPLTANGKVDREALRALLPGLCGPQAAAADAGFSARRELLLGCVQRVLPALREADASWFDQGASSLHAVHILLALNSELGLDLSLADIYAYPSVNALLGYLQGGGQRPRNRVDFCARVDDNRPLLVLVHPVGGALSCYWPLIRLLRESFEVIGLCADAGQRFDSLQAQAREYLGQLQERLLAGRPVVVAGWSFGGVLAVEMARLLSAEGQVRPALVTLDAGAPPEPAPELPPSLLQQLFQRDLEQSARIQAEGQALPAIAESASQERFALFCRHYAALLDYRYRPVNCPSWHLRASVEHRSSGLRPLAEQAVGERCLTLTADHYSLLSGAALEQVVQCLMQAAR</sequence>
<reference evidence="7" key="1">
    <citation type="submission" date="2016-10" db="EMBL/GenBank/DDBJ databases">
        <authorList>
            <person name="Varghese N."/>
            <person name="Submissions S."/>
        </authorList>
    </citation>
    <scope>NUCLEOTIDE SEQUENCE [LARGE SCALE GENOMIC DNA]</scope>
    <source>
        <strain evidence="7">DSM 9751</strain>
    </source>
</reference>
<dbReference type="InterPro" id="IPR025110">
    <property type="entry name" value="AMP-bd_C"/>
</dbReference>
<dbReference type="Pfam" id="PF00975">
    <property type="entry name" value="Thioesterase"/>
    <property type="match status" value="1"/>
</dbReference>
<dbReference type="InterPro" id="IPR029058">
    <property type="entry name" value="AB_hydrolase_fold"/>
</dbReference>
<dbReference type="PANTHER" id="PTHR45527">
    <property type="entry name" value="NONRIBOSOMAL PEPTIDE SYNTHETASE"/>
    <property type="match status" value="1"/>
</dbReference>
<dbReference type="InterPro" id="IPR036736">
    <property type="entry name" value="ACP-like_sf"/>
</dbReference>
<dbReference type="Gene3D" id="1.10.10.1830">
    <property type="entry name" value="Non-ribosomal peptide synthase, adenylation domain"/>
    <property type="match status" value="1"/>
</dbReference>
<protein>
    <submittedName>
        <fullName evidence="6">Amino acid adenylation domain-containing protein</fullName>
    </submittedName>
</protein>